<comment type="similarity">
    <text evidence="2">Belongs to the hyi family.</text>
</comment>
<dbReference type="EMBL" id="VUMI01000051">
    <property type="protein sequence ID" value="MSS90961.1"/>
    <property type="molecule type" value="Genomic_DNA"/>
</dbReference>
<dbReference type="GO" id="GO:0016853">
    <property type="term" value="F:isomerase activity"/>
    <property type="evidence" value="ECO:0007669"/>
    <property type="project" value="UniProtKB-KW"/>
</dbReference>
<dbReference type="InterPro" id="IPR050417">
    <property type="entry name" value="Sugar_Epim/Isomerase"/>
</dbReference>
<evidence type="ECO:0000313" key="5">
    <source>
        <dbReference type="EMBL" id="MSS90961.1"/>
    </source>
</evidence>
<dbReference type="InterPro" id="IPR026040">
    <property type="entry name" value="HyI-like"/>
</dbReference>
<dbReference type="PIRSF" id="PIRSF006241">
    <property type="entry name" value="HyI"/>
    <property type="match status" value="1"/>
</dbReference>
<name>A0A6N7W6R4_9FIRM</name>
<comment type="caution">
    <text evidence="5">The sequence shown here is derived from an EMBL/GenBank/DDBJ whole genome shotgun (WGS) entry which is preliminary data.</text>
</comment>
<dbReference type="Proteomes" id="UP000436047">
    <property type="component" value="Unassembled WGS sequence"/>
</dbReference>
<dbReference type="PANTHER" id="PTHR43489">
    <property type="entry name" value="ISOMERASE"/>
    <property type="match status" value="1"/>
</dbReference>
<dbReference type="Pfam" id="PF01261">
    <property type="entry name" value="AP_endonuc_2"/>
    <property type="match status" value="1"/>
</dbReference>
<feature type="active site" description="Proton donor/acceptor" evidence="3">
    <location>
        <position position="145"/>
    </location>
</feature>
<feature type="domain" description="Xylose isomerase-like TIM barrel" evidence="4">
    <location>
        <begin position="30"/>
        <end position="258"/>
    </location>
</feature>
<accession>A0A6N7W6R4</accession>
<dbReference type="RefSeq" id="WP_154467360.1">
    <property type="nucleotide sequence ID" value="NZ_JAXDZL010000222.1"/>
</dbReference>
<evidence type="ECO:0000259" key="4">
    <source>
        <dbReference type="Pfam" id="PF01261"/>
    </source>
</evidence>
<evidence type="ECO:0000256" key="1">
    <source>
        <dbReference type="ARBA" id="ARBA00023235"/>
    </source>
</evidence>
<dbReference type="PANTHER" id="PTHR43489:SF3">
    <property type="entry name" value="XYLOSE ISOMERASE DOMAIN PROTEIN TIM BARREL"/>
    <property type="match status" value="1"/>
</dbReference>
<evidence type="ECO:0000256" key="3">
    <source>
        <dbReference type="PIRSR" id="PIRSR006241-50"/>
    </source>
</evidence>
<dbReference type="GeneID" id="86055836"/>
<reference evidence="5 6" key="1">
    <citation type="submission" date="2019-08" db="EMBL/GenBank/DDBJ databases">
        <title>In-depth cultivation of the pig gut microbiome towards novel bacterial diversity and tailored functional studies.</title>
        <authorList>
            <person name="Wylensek D."/>
            <person name="Hitch T.C.A."/>
            <person name="Clavel T."/>
        </authorList>
    </citation>
    <scope>NUCLEOTIDE SEQUENCE [LARGE SCALE GENOMIC DNA]</scope>
    <source>
        <strain evidence="5 6">WCA-389-WT-23B</strain>
    </source>
</reference>
<gene>
    <name evidence="5" type="ORF">FYJ45_22730</name>
</gene>
<organism evidence="5 6">
    <name type="scientific">Eisenbergiella porci</name>
    <dbReference type="NCBI Taxonomy" id="2652274"/>
    <lineage>
        <taxon>Bacteria</taxon>
        <taxon>Bacillati</taxon>
        <taxon>Bacillota</taxon>
        <taxon>Clostridia</taxon>
        <taxon>Lachnospirales</taxon>
        <taxon>Lachnospiraceae</taxon>
        <taxon>Eisenbergiella</taxon>
    </lineage>
</organism>
<keyword evidence="6" id="KW-1185">Reference proteome</keyword>
<keyword evidence="1 2" id="KW-0413">Isomerase</keyword>
<dbReference type="AlphaFoldDB" id="A0A6N7W6R4"/>
<evidence type="ECO:0000256" key="2">
    <source>
        <dbReference type="PIRNR" id="PIRNR006241"/>
    </source>
</evidence>
<evidence type="ECO:0000313" key="6">
    <source>
        <dbReference type="Proteomes" id="UP000436047"/>
    </source>
</evidence>
<dbReference type="SUPFAM" id="SSF51658">
    <property type="entry name" value="Xylose isomerase-like"/>
    <property type="match status" value="1"/>
</dbReference>
<dbReference type="InterPro" id="IPR013022">
    <property type="entry name" value="Xyl_isomerase-like_TIM-brl"/>
</dbReference>
<proteinExistence type="inferred from homology"/>
<dbReference type="InterPro" id="IPR036237">
    <property type="entry name" value="Xyl_isomerase-like_sf"/>
</dbReference>
<protein>
    <submittedName>
        <fullName evidence="5">TIM barrel protein</fullName>
    </submittedName>
</protein>
<dbReference type="Gene3D" id="3.20.20.150">
    <property type="entry name" value="Divalent-metal-dependent TIM barrel enzymes"/>
    <property type="match status" value="1"/>
</dbReference>
<sequence>MEGKKLNYSVCIDAVFRESKISFTDAMYMIHQLGYAAYEFWSWKDKDILKIKKVQDETGLKPAAFCTEFINPGDPENQGKFIEGLKRSIDTAVLLDCRRLIVQAGWEYETAAKGITRQLHRETFIETMGKAGKEAAGENIELVIEPLNLLVDHPGYHLSTSADAFDLINKIGKNNVKILYDIYHQQITEGNLYANIFDHISHIGHFHAAAVPGRGPITTGEIHYPFLLNALAEAEYQGYIGLEYMTVLSPEKTLKEVAEKILI</sequence>
<feature type="active site" description="Proton donor/acceptor" evidence="3">
    <location>
        <position position="243"/>
    </location>
</feature>